<dbReference type="RefSeq" id="WP_159979748.1">
    <property type="nucleotide sequence ID" value="NZ_BLIV01000007.1"/>
</dbReference>
<evidence type="ECO:0008006" key="3">
    <source>
        <dbReference type="Google" id="ProtNLM"/>
    </source>
</evidence>
<evidence type="ECO:0000313" key="2">
    <source>
        <dbReference type="Proteomes" id="UP000436522"/>
    </source>
</evidence>
<sequence length="185" mass="20082">MVKPTSPSPSALRVAELNPNSPAVFALRPDTDALKALAAELDLLGLRKLSFEGEVQAEAGADWLLRGTLGATVVQPCSVTLAPVTTRIDEKVERRYLSDYHEITAPEVEMPEDDTTEPLGAWIEPHRVMIEALVLALPLYPRQADADLGEQVFAGPGVQPMRDEDTKPFASLADLKAKLQNPSDD</sequence>
<dbReference type="AlphaFoldDB" id="A0A640VVU7"/>
<comment type="caution">
    <text evidence="1">The sequence shown here is derived from an EMBL/GenBank/DDBJ whole genome shotgun (WGS) entry which is preliminary data.</text>
</comment>
<evidence type="ECO:0000313" key="1">
    <source>
        <dbReference type="EMBL" id="GFE51724.1"/>
    </source>
</evidence>
<dbReference type="EMBL" id="BLIV01000007">
    <property type="protein sequence ID" value="GFE51724.1"/>
    <property type="molecule type" value="Genomic_DNA"/>
</dbReference>
<dbReference type="InterPro" id="IPR003772">
    <property type="entry name" value="YceD"/>
</dbReference>
<reference evidence="1 2" key="1">
    <citation type="submission" date="2019-12" db="EMBL/GenBank/DDBJ databases">
        <title>Roseobacter cerasinus sp. nov., isolated from seawater around aquaculture.</title>
        <authorList>
            <person name="Muramatsu S."/>
            <person name="Takabe Y."/>
            <person name="Mori K."/>
            <person name="Takaichi S."/>
            <person name="Hanada S."/>
        </authorList>
    </citation>
    <scope>NUCLEOTIDE SEQUENCE [LARGE SCALE GENOMIC DNA]</scope>
    <source>
        <strain evidence="1 2">AI77</strain>
    </source>
</reference>
<name>A0A640VVU7_9RHOB</name>
<keyword evidence="2" id="KW-1185">Reference proteome</keyword>
<organism evidence="1 2">
    <name type="scientific">Roseobacter cerasinus</name>
    <dbReference type="NCBI Taxonomy" id="2602289"/>
    <lineage>
        <taxon>Bacteria</taxon>
        <taxon>Pseudomonadati</taxon>
        <taxon>Pseudomonadota</taxon>
        <taxon>Alphaproteobacteria</taxon>
        <taxon>Rhodobacterales</taxon>
        <taxon>Roseobacteraceae</taxon>
        <taxon>Roseobacter</taxon>
    </lineage>
</organism>
<proteinExistence type="predicted"/>
<gene>
    <name evidence="1" type="ORF">So717_34770</name>
</gene>
<protein>
    <recommendedName>
        <fullName evidence="3">50S ribosomal protein L34</fullName>
    </recommendedName>
</protein>
<dbReference type="OrthoDB" id="8443793at2"/>
<accession>A0A640VVU7</accession>
<dbReference type="Pfam" id="PF02620">
    <property type="entry name" value="YceD"/>
    <property type="match status" value="1"/>
</dbReference>
<dbReference type="Proteomes" id="UP000436522">
    <property type="component" value="Unassembled WGS sequence"/>
</dbReference>